<dbReference type="FunFam" id="3.40.30.10:FF:000101">
    <property type="entry name" value="2-cys peroxiredoxin"/>
    <property type="match status" value="1"/>
</dbReference>
<name>A0A1I6SJ66_9BACL</name>
<feature type="domain" description="Thioredoxin" evidence="8">
    <location>
        <begin position="4"/>
        <end position="164"/>
    </location>
</feature>
<dbReference type="InterPro" id="IPR013766">
    <property type="entry name" value="Thioredoxin_domain"/>
</dbReference>
<dbReference type="GO" id="GO:0033554">
    <property type="term" value="P:cellular response to stress"/>
    <property type="evidence" value="ECO:0007669"/>
    <property type="project" value="TreeGrafter"/>
</dbReference>
<dbReference type="CDD" id="cd03015">
    <property type="entry name" value="PRX_Typ2cys"/>
    <property type="match status" value="1"/>
</dbReference>
<dbReference type="GO" id="GO:0005829">
    <property type="term" value="C:cytosol"/>
    <property type="evidence" value="ECO:0007669"/>
    <property type="project" value="TreeGrafter"/>
</dbReference>
<dbReference type="PROSITE" id="PS51352">
    <property type="entry name" value="THIOREDOXIN_2"/>
    <property type="match status" value="1"/>
</dbReference>
<dbReference type="InterPro" id="IPR050217">
    <property type="entry name" value="Peroxiredoxin"/>
</dbReference>
<gene>
    <name evidence="9" type="ORF">SAMN05444972_107133</name>
</gene>
<accession>A0A1I6SJ66</accession>
<evidence type="ECO:0000256" key="5">
    <source>
        <dbReference type="ARBA" id="ARBA00023157"/>
    </source>
</evidence>
<dbReference type="GO" id="GO:0006979">
    <property type="term" value="P:response to oxidative stress"/>
    <property type="evidence" value="ECO:0007669"/>
    <property type="project" value="TreeGrafter"/>
</dbReference>
<evidence type="ECO:0000256" key="2">
    <source>
        <dbReference type="ARBA" id="ARBA00022559"/>
    </source>
</evidence>
<keyword evidence="3" id="KW-0049">Antioxidant</keyword>
<dbReference type="GO" id="GO:0045454">
    <property type="term" value="P:cell redox homeostasis"/>
    <property type="evidence" value="ECO:0007669"/>
    <property type="project" value="TreeGrafter"/>
</dbReference>
<dbReference type="Proteomes" id="UP000198660">
    <property type="component" value="Unassembled WGS sequence"/>
</dbReference>
<keyword evidence="6" id="KW-0676">Redox-active center</keyword>
<evidence type="ECO:0000313" key="10">
    <source>
        <dbReference type="Proteomes" id="UP000198660"/>
    </source>
</evidence>
<dbReference type="SUPFAM" id="SSF52833">
    <property type="entry name" value="Thioredoxin-like"/>
    <property type="match status" value="1"/>
</dbReference>
<keyword evidence="10" id="KW-1185">Reference proteome</keyword>
<dbReference type="PANTHER" id="PTHR10681">
    <property type="entry name" value="THIOREDOXIN PEROXIDASE"/>
    <property type="match status" value="1"/>
</dbReference>
<evidence type="ECO:0000256" key="6">
    <source>
        <dbReference type="ARBA" id="ARBA00023284"/>
    </source>
</evidence>
<reference evidence="10" key="1">
    <citation type="submission" date="2016-10" db="EMBL/GenBank/DDBJ databases">
        <authorList>
            <person name="Varghese N."/>
            <person name="Submissions S."/>
        </authorList>
    </citation>
    <scope>NUCLEOTIDE SEQUENCE [LARGE SCALE GENOMIC DNA]</scope>
    <source>
        <strain evidence="10">DSM 45789</strain>
    </source>
</reference>
<protein>
    <submittedName>
        <fullName evidence="9">Peroxiredoxin (Alkyl hydroperoxide reductase subunit C)</fullName>
    </submittedName>
</protein>
<dbReference type="PANTHER" id="PTHR10681:SF121">
    <property type="entry name" value="ALKYL HYDROPEROXIDE REDUCTASE C"/>
    <property type="match status" value="1"/>
</dbReference>
<dbReference type="GO" id="GO:0042744">
    <property type="term" value="P:hydrogen peroxide catabolic process"/>
    <property type="evidence" value="ECO:0007669"/>
    <property type="project" value="TreeGrafter"/>
</dbReference>
<sequence>MASRLVGLPAPHFEMKSTKNLETLAEKVSLSDYEGQWLVLFFYPKDFTFVCPTEITALSDRYADFADNDCEIIGVSTDTEFVHRAWINTPRDENGLGHLNYPLAADPTHRVSRDYGVLNEDEGVALRGLFIIDPEGTVRYQVVTDDNVGRSVDETLRVLQALQTGGLCGADWKPGQSNL</sequence>
<keyword evidence="5" id="KW-1015">Disulfide bond</keyword>
<evidence type="ECO:0000313" key="9">
    <source>
        <dbReference type="EMBL" id="SFS76969.1"/>
    </source>
</evidence>
<dbReference type="OrthoDB" id="9812811at2"/>
<evidence type="ECO:0000259" key="8">
    <source>
        <dbReference type="PROSITE" id="PS51352"/>
    </source>
</evidence>
<dbReference type="AlphaFoldDB" id="A0A1I6SJ66"/>
<evidence type="ECO:0000256" key="4">
    <source>
        <dbReference type="ARBA" id="ARBA00023002"/>
    </source>
</evidence>
<dbReference type="InterPro" id="IPR024706">
    <property type="entry name" value="Peroxiredoxin_AhpC-typ"/>
</dbReference>
<dbReference type="Pfam" id="PF00578">
    <property type="entry name" value="AhpC-TSA"/>
    <property type="match status" value="1"/>
</dbReference>
<evidence type="ECO:0000256" key="1">
    <source>
        <dbReference type="ARBA" id="ARBA00009796"/>
    </source>
</evidence>
<dbReference type="EMBL" id="FPAA01000007">
    <property type="protein sequence ID" value="SFS76969.1"/>
    <property type="molecule type" value="Genomic_DNA"/>
</dbReference>
<dbReference type="InterPro" id="IPR000866">
    <property type="entry name" value="AhpC/TSA"/>
</dbReference>
<evidence type="ECO:0000256" key="3">
    <source>
        <dbReference type="ARBA" id="ARBA00022862"/>
    </source>
</evidence>
<proteinExistence type="inferred from homology"/>
<keyword evidence="2" id="KW-0575">Peroxidase</keyword>
<comment type="similarity">
    <text evidence="1">Belongs to the peroxiredoxin family. AhpC/Prx1 subfamily.</text>
</comment>
<dbReference type="Gene3D" id="3.40.30.10">
    <property type="entry name" value="Glutaredoxin"/>
    <property type="match status" value="1"/>
</dbReference>
<feature type="active site" description="Cysteine sulfenic acid (-SOH) intermediate; for peroxidase activity" evidence="7">
    <location>
        <position position="51"/>
    </location>
</feature>
<dbReference type="PIRSF" id="PIRSF000239">
    <property type="entry name" value="AHPC"/>
    <property type="match status" value="1"/>
</dbReference>
<dbReference type="RefSeq" id="WP_091837307.1">
    <property type="nucleotide sequence ID" value="NZ_FPAA01000007.1"/>
</dbReference>
<organism evidence="9 10">
    <name type="scientific">Marininema halotolerans</name>
    <dbReference type="NCBI Taxonomy" id="1155944"/>
    <lineage>
        <taxon>Bacteria</taxon>
        <taxon>Bacillati</taxon>
        <taxon>Bacillota</taxon>
        <taxon>Bacilli</taxon>
        <taxon>Bacillales</taxon>
        <taxon>Thermoactinomycetaceae</taxon>
        <taxon>Marininema</taxon>
    </lineage>
</organism>
<keyword evidence="4" id="KW-0560">Oxidoreductase</keyword>
<evidence type="ECO:0000256" key="7">
    <source>
        <dbReference type="PIRSR" id="PIRSR000239-1"/>
    </source>
</evidence>
<dbReference type="InterPro" id="IPR036249">
    <property type="entry name" value="Thioredoxin-like_sf"/>
</dbReference>
<dbReference type="GO" id="GO:0008379">
    <property type="term" value="F:thioredoxin peroxidase activity"/>
    <property type="evidence" value="ECO:0007669"/>
    <property type="project" value="TreeGrafter"/>
</dbReference>